<dbReference type="SUPFAM" id="SSF75169">
    <property type="entry name" value="DsrEFH-like"/>
    <property type="match status" value="1"/>
</dbReference>
<dbReference type="Pfam" id="PF02635">
    <property type="entry name" value="DsrE"/>
    <property type="match status" value="1"/>
</dbReference>
<dbReference type="Gene3D" id="3.40.1260.10">
    <property type="entry name" value="DsrEFH-like"/>
    <property type="match status" value="1"/>
</dbReference>
<reference evidence="1 2" key="1">
    <citation type="journal article" date="2018" name="Nat. Biotechnol.">
        <title>A standardized bacterial taxonomy based on genome phylogeny substantially revises the tree of life.</title>
        <authorList>
            <person name="Parks D.H."/>
            <person name="Chuvochina M."/>
            <person name="Waite D.W."/>
            <person name="Rinke C."/>
            <person name="Skarshewski A."/>
            <person name="Chaumeil P.A."/>
            <person name="Hugenholtz P."/>
        </authorList>
    </citation>
    <scope>NUCLEOTIDE SEQUENCE [LARGE SCALE GENOMIC DNA]</scope>
    <source>
        <strain evidence="1">UBA8781</strain>
    </source>
</reference>
<proteinExistence type="predicted"/>
<name>A0A3D1JHM6_9CHLR</name>
<dbReference type="InterPro" id="IPR027396">
    <property type="entry name" value="DsrEFH-like"/>
</dbReference>
<comment type="caution">
    <text evidence="1">The sequence shown here is derived from an EMBL/GenBank/DDBJ whole genome shotgun (WGS) entry which is preliminary data.</text>
</comment>
<evidence type="ECO:0000313" key="1">
    <source>
        <dbReference type="EMBL" id="HCE17735.1"/>
    </source>
</evidence>
<protein>
    <submittedName>
        <fullName evidence="1">Uncharacterized protein</fullName>
    </submittedName>
</protein>
<evidence type="ECO:0000313" key="2">
    <source>
        <dbReference type="Proteomes" id="UP000264141"/>
    </source>
</evidence>
<gene>
    <name evidence="1" type="ORF">DEQ80_07740</name>
</gene>
<sequence length="117" mass="12460">MRSTMNQDAVLLFTRNGMGDAPADLQKMLAFKFLNLTLQSGDLPAKILFYAGGVHLACTGSGVLEVLREMEARGVELILCQTCLNYLGLADQVQVGTVGGMGDILEALQKAGKVISL</sequence>
<accession>A0A3D1JHM6</accession>
<dbReference type="EMBL" id="DPBP01000031">
    <property type="protein sequence ID" value="HCE17735.1"/>
    <property type="molecule type" value="Genomic_DNA"/>
</dbReference>
<dbReference type="Proteomes" id="UP000264141">
    <property type="component" value="Unassembled WGS sequence"/>
</dbReference>
<dbReference type="InterPro" id="IPR003787">
    <property type="entry name" value="Sulphur_relay_DsrE/F-like"/>
</dbReference>
<dbReference type="STRING" id="229919.GCA_001050195_03298"/>
<organism evidence="1 2">
    <name type="scientific">Anaerolinea thermolimosa</name>
    <dbReference type="NCBI Taxonomy" id="229919"/>
    <lineage>
        <taxon>Bacteria</taxon>
        <taxon>Bacillati</taxon>
        <taxon>Chloroflexota</taxon>
        <taxon>Anaerolineae</taxon>
        <taxon>Anaerolineales</taxon>
        <taxon>Anaerolineaceae</taxon>
        <taxon>Anaerolinea</taxon>
    </lineage>
</organism>
<dbReference type="AlphaFoldDB" id="A0A3D1JHM6"/>